<feature type="domain" description="Phorbol-ester/DAG-type" evidence="1">
    <location>
        <begin position="1"/>
        <end position="39"/>
    </location>
</feature>
<proteinExistence type="predicted"/>
<accession>A0AAE4JWP4</accession>
<evidence type="ECO:0000313" key="3">
    <source>
        <dbReference type="Proteomes" id="UP001182303"/>
    </source>
</evidence>
<dbReference type="Proteomes" id="UP001182303">
    <property type="component" value="Unassembled WGS sequence"/>
</dbReference>
<evidence type="ECO:0000259" key="1">
    <source>
        <dbReference type="PROSITE" id="PS50081"/>
    </source>
</evidence>
<dbReference type="SUPFAM" id="SSF57903">
    <property type="entry name" value="FYVE/PHD zinc finger"/>
    <property type="match status" value="1"/>
</dbReference>
<dbReference type="PROSITE" id="PS50081">
    <property type="entry name" value="ZF_DAG_PE_2"/>
    <property type="match status" value="1"/>
</dbReference>
<dbReference type="RefSeq" id="WP_310944649.1">
    <property type="nucleotide sequence ID" value="NZ_JARUIS010000048.1"/>
</dbReference>
<dbReference type="InterPro" id="IPR002219">
    <property type="entry name" value="PKC_DAG/PE"/>
</dbReference>
<evidence type="ECO:0000313" key="2">
    <source>
        <dbReference type="EMBL" id="MDS1005379.1"/>
    </source>
</evidence>
<sequence>MYRCDSCGYILGIEDETFHCENCGEVICEECFERNEGLCNSCYIDLEVR</sequence>
<dbReference type="EMBL" id="JARUIS010000048">
    <property type="protein sequence ID" value="MDS1005379.1"/>
    <property type="molecule type" value="Genomic_DNA"/>
</dbReference>
<protein>
    <recommendedName>
        <fullName evidence="1">Phorbol-ester/DAG-type domain-containing protein</fullName>
    </recommendedName>
</protein>
<comment type="caution">
    <text evidence="2">The sequence shown here is derived from an EMBL/GenBank/DDBJ whole genome shotgun (WGS) entry which is preliminary data.</text>
</comment>
<organism evidence="2 3">
    <name type="scientific">Clostridium sporogenes</name>
    <dbReference type="NCBI Taxonomy" id="1509"/>
    <lineage>
        <taxon>Bacteria</taxon>
        <taxon>Bacillati</taxon>
        <taxon>Bacillota</taxon>
        <taxon>Clostridia</taxon>
        <taxon>Eubacteriales</taxon>
        <taxon>Clostridiaceae</taxon>
        <taxon>Clostridium</taxon>
    </lineage>
</organism>
<gene>
    <name evidence="2" type="ORF">P9J83_18090</name>
</gene>
<reference evidence="2" key="1">
    <citation type="submission" date="2023-04" db="EMBL/GenBank/DDBJ databases">
        <title>Assessment of the microbiological origin of a defect in Grana Padano cheese.</title>
        <authorList>
            <person name="Zago M."/>
            <person name="Rossetti L."/>
            <person name="Bonvini B."/>
            <person name="Carminati D."/>
            <person name="Giraffa G."/>
        </authorList>
    </citation>
    <scope>NUCLEOTIDE SEQUENCE</scope>
    <source>
        <strain evidence="2">4990</strain>
    </source>
</reference>
<dbReference type="AlphaFoldDB" id="A0AAE4JWP4"/>
<name>A0AAE4JWP4_CLOSG</name>
<dbReference type="InterPro" id="IPR011011">
    <property type="entry name" value="Znf_FYVE_PHD"/>
</dbReference>